<evidence type="ECO:0000256" key="1">
    <source>
        <dbReference type="SAM" id="MobiDB-lite"/>
    </source>
</evidence>
<feature type="compositionally biased region" description="Basic and acidic residues" evidence="1">
    <location>
        <begin position="65"/>
        <end position="79"/>
    </location>
</feature>
<name>A0A1I7YFV0_9BILA</name>
<accession>A0A1I7YFV0</accession>
<organism evidence="2 3">
    <name type="scientific">Steinernema glaseri</name>
    <dbReference type="NCBI Taxonomy" id="37863"/>
    <lineage>
        <taxon>Eukaryota</taxon>
        <taxon>Metazoa</taxon>
        <taxon>Ecdysozoa</taxon>
        <taxon>Nematoda</taxon>
        <taxon>Chromadorea</taxon>
        <taxon>Rhabditida</taxon>
        <taxon>Tylenchina</taxon>
        <taxon>Panagrolaimomorpha</taxon>
        <taxon>Strongyloidoidea</taxon>
        <taxon>Steinernematidae</taxon>
        <taxon>Steinernema</taxon>
    </lineage>
</organism>
<evidence type="ECO:0000313" key="2">
    <source>
        <dbReference type="Proteomes" id="UP000095287"/>
    </source>
</evidence>
<reference evidence="3" key="1">
    <citation type="submission" date="2016-11" db="UniProtKB">
        <authorList>
            <consortium name="WormBaseParasite"/>
        </authorList>
    </citation>
    <scope>IDENTIFICATION</scope>
</reference>
<keyword evidence="2" id="KW-1185">Reference proteome</keyword>
<evidence type="ECO:0000313" key="3">
    <source>
        <dbReference type="WBParaSite" id="L893_g15906.t1"/>
    </source>
</evidence>
<dbReference type="AlphaFoldDB" id="A0A1I7YFV0"/>
<sequence length="128" mass="14143">MQAPLTSAAGKPGVRLRPVIDDLHHFGPHEAIIDPSRKIQHSALDAQGVRLDEAQNGLGAGGDAFRSKRVDPRAEETLEKQQTATYGKPLIGWLIAWGFQFLSASREEGDDTLFKGLEKRRNADNRRT</sequence>
<proteinExistence type="predicted"/>
<protein>
    <submittedName>
        <fullName evidence="3">Uncharacterized protein</fullName>
    </submittedName>
</protein>
<dbReference type="Proteomes" id="UP000095287">
    <property type="component" value="Unplaced"/>
</dbReference>
<feature type="region of interest" description="Disordered" evidence="1">
    <location>
        <begin position="57"/>
        <end position="81"/>
    </location>
</feature>
<dbReference type="WBParaSite" id="L893_g15906.t1">
    <property type="protein sequence ID" value="L893_g15906.t1"/>
    <property type="gene ID" value="L893_g15906"/>
</dbReference>